<dbReference type="EMBL" id="FOTC01000004">
    <property type="protein sequence ID" value="SFL33335.1"/>
    <property type="molecule type" value="Genomic_DNA"/>
</dbReference>
<feature type="transmembrane region" description="Helical" evidence="1">
    <location>
        <begin position="64"/>
        <end position="86"/>
    </location>
</feature>
<dbReference type="AlphaFoldDB" id="A0A1I4GTP7"/>
<dbReference type="STRING" id="553466.SAMN04487950_3408"/>
<dbReference type="Pfam" id="PF06897">
    <property type="entry name" value="DUF1269"/>
    <property type="match status" value="1"/>
</dbReference>
<keyword evidence="1" id="KW-0812">Transmembrane</keyword>
<organism evidence="2 3">
    <name type="scientific">Halogranum rubrum</name>
    <dbReference type="NCBI Taxonomy" id="553466"/>
    <lineage>
        <taxon>Archaea</taxon>
        <taxon>Methanobacteriati</taxon>
        <taxon>Methanobacteriota</taxon>
        <taxon>Stenosarchaea group</taxon>
        <taxon>Halobacteria</taxon>
        <taxon>Halobacteriales</taxon>
        <taxon>Haloferacaceae</taxon>
    </lineage>
</organism>
<sequence>MSSLVVLAFDNMTGAKDVRDKLYELQKEELIKLEDAAVVVRDEDGKVKVDQAVGLVGSGALGGAFWGMLIGLLFWAPWLGMAIGAVTGAISGKFADIGIDDDFIESVSESIGPGNSAIFLLIRDVQKERVMEEIEGYAPTVLRTNLSPEQEENLREAFGTEAPPA</sequence>
<dbReference type="InterPro" id="IPR009200">
    <property type="entry name" value="DUF1269_membrane"/>
</dbReference>
<dbReference type="Proteomes" id="UP000199607">
    <property type="component" value="Unassembled WGS sequence"/>
</dbReference>
<keyword evidence="3" id="KW-1185">Reference proteome</keyword>
<keyword evidence="1" id="KW-0472">Membrane</keyword>
<protein>
    <submittedName>
        <fullName evidence="2">Uncharacterized membrane protein</fullName>
    </submittedName>
</protein>
<accession>A0A1I4GTP7</accession>
<reference evidence="3" key="1">
    <citation type="submission" date="2016-10" db="EMBL/GenBank/DDBJ databases">
        <authorList>
            <person name="Varghese N."/>
            <person name="Submissions S."/>
        </authorList>
    </citation>
    <scope>NUCLEOTIDE SEQUENCE [LARGE SCALE GENOMIC DNA]</scope>
    <source>
        <strain evidence="3">CGMCC 1.7738</strain>
    </source>
</reference>
<proteinExistence type="predicted"/>
<evidence type="ECO:0000313" key="2">
    <source>
        <dbReference type="EMBL" id="SFL33335.1"/>
    </source>
</evidence>
<evidence type="ECO:0000313" key="3">
    <source>
        <dbReference type="Proteomes" id="UP000199607"/>
    </source>
</evidence>
<evidence type="ECO:0000256" key="1">
    <source>
        <dbReference type="SAM" id="Phobius"/>
    </source>
</evidence>
<name>A0A1I4GTP7_9EURY</name>
<gene>
    <name evidence="2" type="ORF">SAMN04487950_3408</name>
</gene>
<keyword evidence="1" id="KW-1133">Transmembrane helix</keyword>